<evidence type="ECO:0000256" key="2">
    <source>
        <dbReference type="ARBA" id="ARBA00022695"/>
    </source>
</evidence>
<dbReference type="PATRIC" id="fig|294671.3.peg.531"/>
<dbReference type="PANTHER" id="PTHR40392">
    <property type="entry name" value="2-PHOSPHO-L-LACTATE GUANYLYLTRANSFERASE"/>
    <property type="match status" value="1"/>
</dbReference>
<dbReference type="Gene3D" id="3.90.550.10">
    <property type="entry name" value="Spore Coat Polysaccharide Biosynthesis Protein SpsA, Chain A"/>
    <property type="match status" value="1"/>
</dbReference>
<dbReference type="NCBIfam" id="TIGR03552">
    <property type="entry name" value="F420_cofC"/>
    <property type="match status" value="1"/>
</dbReference>
<dbReference type="Pfam" id="PF01983">
    <property type="entry name" value="CofC"/>
    <property type="match status" value="1"/>
</dbReference>
<keyword evidence="8" id="KW-1185">Reference proteome</keyword>
<dbReference type="GeneID" id="28488812"/>
<evidence type="ECO:0000313" key="7">
    <source>
        <dbReference type="EMBL" id="SFL39672.1"/>
    </source>
</evidence>
<keyword evidence="2 5" id="KW-0548">Nucleotidyltransferase</keyword>
<dbReference type="EC" id="2.7.7.68" evidence="5"/>
<protein>
    <recommendedName>
        <fullName evidence="5">2-phospho-L-lactate guanylyltransferase</fullName>
        <shortName evidence="5">LP guanylyltransferase</shortName>
        <ecNumber evidence="5">2.7.7.68</ecNumber>
    </recommendedName>
</protein>
<dbReference type="KEGG" id="mol:YLM1_0512"/>
<sequence>MDKIYAIIPVSQFANAKTRLSPFLSPEERKNLLKAMLKDITTTLKPIVDKILIISKDEEVLDYAKELGLTTIIEEDHKKSKSLKPSDNGGLNKALKQAMKWSRKKTRKIIILPSDIPLIRKTNIKLLIEQSKNLDFIIVPSKGGGTNTLIAKPLAIDMKFGEFSFKKHIEEAEKKKLTPFVHDSFYMALDVNTTEDLGEIMIHGNGTETKKYLESLEIKVESIHGHERLKVTRN</sequence>
<reference evidence="7" key="4">
    <citation type="submission" date="2016-10" db="EMBL/GenBank/DDBJ databases">
        <authorList>
            <person name="de Groot N.N."/>
        </authorList>
    </citation>
    <scope>NUCLEOTIDE SEQUENCE [LARGE SCALE GENOMIC DNA]</scope>
    <source>
        <strain evidence="7">DSM 16632</strain>
    </source>
</reference>
<name>A0A126QZG3_METOL</name>
<comment type="function">
    <text evidence="5">Guanylyltransferase that catalyzes the activation of (2S)-2-phospholactate (2-PL) as (2S)-lactyl-2-diphospho-5'-guanosine, via the condensation of 2-PL with GTP. It is involved in the biosynthesis of coenzyme F420, a hydride carrier cofactor.</text>
</comment>
<dbReference type="Proteomes" id="UP000183442">
    <property type="component" value="Unassembled WGS sequence"/>
</dbReference>
<gene>
    <name evidence="5" type="primary">cofC</name>
    <name evidence="7" type="ORF">SAMN02910297_00771</name>
    <name evidence="6" type="ORF">YLM1_0512</name>
</gene>
<dbReference type="EMBL" id="FOTL01000009">
    <property type="protein sequence ID" value="SFL39672.1"/>
    <property type="molecule type" value="Genomic_DNA"/>
</dbReference>
<comment type="similarity">
    <text evidence="5">Belongs to the CofC family.</text>
</comment>
<keyword evidence="1 5" id="KW-0808">Transferase</keyword>
<organism evidence="6 8">
    <name type="scientific">Methanobrevibacter olleyae</name>
    <dbReference type="NCBI Taxonomy" id="294671"/>
    <lineage>
        <taxon>Archaea</taxon>
        <taxon>Methanobacteriati</taxon>
        <taxon>Methanobacteriota</taxon>
        <taxon>Methanomada group</taxon>
        <taxon>Methanobacteria</taxon>
        <taxon>Methanobacteriales</taxon>
        <taxon>Methanobacteriaceae</taxon>
        <taxon>Methanobrevibacter</taxon>
    </lineage>
</organism>
<evidence type="ECO:0000313" key="9">
    <source>
        <dbReference type="Proteomes" id="UP000183442"/>
    </source>
</evidence>
<dbReference type="EMBL" id="CP014265">
    <property type="protein sequence ID" value="AMK15069.1"/>
    <property type="molecule type" value="Genomic_DNA"/>
</dbReference>
<dbReference type="GO" id="GO:0043814">
    <property type="term" value="F:phospholactate guanylyltransferase activity"/>
    <property type="evidence" value="ECO:0007669"/>
    <property type="project" value="UniProtKB-EC"/>
</dbReference>
<keyword evidence="3 5" id="KW-0547">Nucleotide-binding</keyword>
<dbReference type="GO" id="GO:0052645">
    <property type="term" value="P:F420-0 metabolic process"/>
    <property type="evidence" value="ECO:0007669"/>
    <property type="project" value="UniProtKB-UniRule"/>
</dbReference>
<dbReference type="OrthoDB" id="11179at2157"/>
<dbReference type="GO" id="GO:0005525">
    <property type="term" value="F:GTP binding"/>
    <property type="evidence" value="ECO:0007669"/>
    <property type="project" value="UniProtKB-KW"/>
</dbReference>
<evidence type="ECO:0000256" key="4">
    <source>
        <dbReference type="ARBA" id="ARBA00023134"/>
    </source>
</evidence>
<dbReference type="RefSeq" id="WP_067146009.1">
    <property type="nucleotide sequence ID" value="NZ_CP014265.1"/>
</dbReference>
<proteinExistence type="inferred from homology"/>
<dbReference type="Proteomes" id="UP000066376">
    <property type="component" value="Chromosome"/>
</dbReference>
<reference evidence="6 8" key="1">
    <citation type="journal article" date="2016" name="Genome Announc.">
        <title>Draft Genome Sequence of the Rumen Methanogen Methanobrevibacter olleyae YLM1.</title>
        <authorList>
            <person name="Kelly W.J."/>
            <person name="Li D."/>
            <person name="Lambie S.C."/>
            <person name="Cox F."/>
            <person name="Attwood G.T."/>
            <person name="Altermann E."/>
            <person name="Leahy S.C."/>
        </authorList>
    </citation>
    <scope>NUCLEOTIDE SEQUENCE [LARGE SCALE GENOMIC DNA]</scope>
    <source>
        <strain evidence="6 8">YLM1</strain>
    </source>
</reference>
<dbReference type="AlphaFoldDB" id="A0A126QZG3"/>
<accession>A0A126QZG3</accession>
<comment type="subunit">
    <text evidence="5">Homodimer.</text>
</comment>
<dbReference type="PANTHER" id="PTHR40392:SF1">
    <property type="entry name" value="2-PHOSPHO-L-LACTATE GUANYLYLTRANSFERASE"/>
    <property type="match status" value="1"/>
</dbReference>
<keyword evidence="4 5" id="KW-0342">GTP-binding</keyword>
<dbReference type="STRING" id="294671.YLM1_0512"/>
<dbReference type="UniPathway" id="UPA00071"/>
<evidence type="ECO:0000313" key="8">
    <source>
        <dbReference type="Proteomes" id="UP000066376"/>
    </source>
</evidence>
<evidence type="ECO:0000256" key="3">
    <source>
        <dbReference type="ARBA" id="ARBA00022741"/>
    </source>
</evidence>
<dbReference type="InterPro" id="IPR002835">
    <property type="entry name" value="CofC"/>
</dbReference>
<evidence type="ECO:0000256" key="1">
    <source>
        <dbReference type="ARBA" id="ARBA00022679"/>
    </source>
</evidence>
<reference evidence="8" key="2">
    <citation type="submission" date="2016-02" db="EMBL/GenBank/DDBJ databases">
        <title>The draft genome sequence of the rumen methanogen Methanobrevibacter olleyae YLM1.</title>
        <authorList>
            <consortium name="New Zealand Agricultural Greenhouse Gas Research Centre/Pastoral Greenhouse Gas Research Consortium"/>
            <person name="Kelly W.J."/>
            <person name="Li D."/>
            <person name="Lambie S.C."/>
            <person name="Attwood G.T."/>
            <person name="Altermann E."/>
            <person name="Leahy S.C."/>
        </authorList>
    </citation>
    <scope>NUCLEOTIDE SEQUENCE [LARGE SCALE GENOMIC DNA]</scope>
    <source>
        <strain evidence="8">YLM1</strain>
    </source>
</reference>
<comment type="pathway">
    <text evidence="5">Cofactor biosynthesis; coenzyme F420 biosynthesis.</text>
</comment>
<evidence type="ECO:0000313" key="6">
    <source>
        <dbReference type="EMBL" id="AMK15069.1"/>
    </source>
</evidence>
<comment type="catalytic activity">
    <reaction evidence="5">
        <text>(2S)-2-phospholactate + GTP + H(+) = (2S)-lactyl-2-diphospho-5'-guanosine + diphosphate</text>
        <dbReference type="Rhea" id="RHEA:63424"/>
        <dbReference type="ChEBI" id="CHEBI:15378"/>
        <dbReference type="ChEBI" id="CHEBI:33019"/>
        <dbReference type="ChEBI" id="CHEBI:37565"/>
        <dbReference type="ChEBI" id="CHEBI:59435"/>
        <dbReference type="ChEBI" id="CHEBI:59906"/>
        <dbReference type="EC" id="2.7.7.68"/>
    </reaction>
</comment>
<dbReference type="HAMAP" id="MF_02114">
    <property type="entry name" value="CofC"/>
    <property type="match status" value="1"/>
</dbReference>
<dbReference type="SUPFAM" id="SSF53448">
    <property type="entry name" value="Nucleotide-diphospho-sugar transferases"/>
    <property type="match status" value="1"/>
</dbReference>
<reference evidence="9" key="3">
    <citation type="submission" date="2016-10" db="EMBL/GenBank/DDBJ databases">
        <authorList>
            <person name="Varghese N."/>
        </authorList>
    </citation>
    <scope>NUCLEOTIDE SEQUENCE [LARGE SCALE GENOMIC DNA]</scope>
    <source>
        <strain evidence="9">DSM 16632</strain>
    </source>
</reference>
<evidence type="ECO:0000256" key="5">
    <source>
        <dbReference type="HAMAP-Rule" id="MF_02114"/>
    </source>
</evidence>
<dbReference type="InterPro" id="IPR029044">
    <property type="entry name" value="Nucleotide-diphossugar_trans"/>
</dbReference>